<dbReference type="RefSeq" id="WP_073982235.1">
    <property type="nucleotide sequence ID" value="NZ_CP026611.1"/>
</dbReference>
<name>A0ABC8DFC0_BACVE</name>
<feature type="signal peptide" evidence="1">
    <location>
        <begin position="1"/>
        <end position="29"/>
    </location>
</feature>
<gene>
    <name evidence="2" type="ORF">BVDSYZ_21430</name>
</gene>
<keyword evidence="1" id="KW-0732">Signal</keyword>
<geneLocation type="plasmid" evidence="3">
    <name>pdsyz</name>
</geneLocation>
<evidence type="ECO:0000256" key="1">
    <source>
        <dbReference type="SAM" id="SignalP"/>
    </source>
</evidence>
<sequence>MNANLKCLSLATVLGISLFNFIGTSKAEATEVKTLLPIETKALSQNEIEAKKAEIANHIKIFDENNKEIHPYTTEELKSMIRLAEEQPGDNSLGILKKSYSSGYFDFSSNIWLGGGPGRYGKSFKDPKTLIIAYKGTAKAFAVAAYYDNGKGGPAGQAKKVSIPGGWKGEFHMNWNLKKGKSYRFKFTNEAGFDKVITIKKATLWYN</sequence>
<feature type="chain" id="PRO_5044792780" evidence="1">
    <location>
        <begin position="30"/>
        <end position="207"/>
    </location>
</feature>
<evidence type="ECO:0000313" key="3">
    <source>
        <dbReference type="Proteomes" id="UP000250069"/>
    </source>
</evidence>
<dbReference type="Proteomes" id="UP000250069">
    <property type="component" value="Plasmid pdsyz"/>
</dbReference>
<dbReference type="GeneID" id="75095914"/>
<protein>
    <submittedName>
        <fullName evidence="2">Uncharacterized protein</fullName>
    </submittedName>
</protein>
<proteinExistence type="predicted"/>
<reference evidence="2 3" key="1">
    <citation type="submission" date="2018-06" db="EMBL/GenBank/DDBJ databases">
        <title>Complete Genome Sequence of Bacillus velezensis DSYZ, a Plant Growth-Promoting Rhizobacterium with Antifungal Activity.</title>
        <authorList>
            <person name="Du B."/>
            <person name="Ding Y."/>
            <person name="Liu K."/>
            <person name="Yao L."/>
            <person name="Wang C."/>
            <person name="Li H."/>
            <person name="Liu H."/>
        </authorList>
    </citation>
    <scope>NUCLEOTIDE SEQUENCE [LARGE SCALE GENOMIC DNA]</scope>
    <source>
        <strain evidence="2 3">DSYZ</strain>
        <plasmid evidence="3">pdsyz</plasmid>
    </source>
</reference>
<organism evidence="2 3">
    <name type="scientific">Bacillus velezensis</name>
    <dbReference type="NCBI Taxonomy" id="492670"/>
    <lineage>
        <taxon>Bacteria</taxon>
        <taxon>Bacillati</taxon>
        <taxon>Bacillota</taxon>
        <taxon>Bacilli</taxon>
        <taxon>Bacillales</taxon>
        <taxon>Bacillaceae</taxon>
        <taxon>Bacillus</taxon>
        <taxon>Bacillus amyloliquefaciens group</taxon>
    </lineage>
</organism>
<accession>A0ABC8DFC0</accession>
<dbReference type="AlphaFoldDB" id="A0ABC8DFC0"/>
<dbReference type="EMBL" id="CP030151">
    <property type="protein sequence ID" value="AWX74609.1"/>
    <property type="molecule type" value="Genomic_DNA"/>
</dbReference>
<keyword evidence="2" id="KW-0614">Plasmid</keyword>
<evidence type="ECO:0000313" key="2">
    <source>
        <dbReference type="EMBL" id="AWX74609.1"/>
    </source>
</evidence>